<protein>
    <recommendedName>
        <fullName evidence="8">ABC transmembrane type-1 domain-containing protein</fullName>
    </recommendedName>
</protein>
<reference evidence="9 10" key="1">
    <citation type="journal article" date="2011" name="Stand. Genomic Sci.">
        <title>High quality draft genome sequence of Segniliparus rugosus CDC 945(T)= (ATCC BAA-974(T)).</title>
        <authorList>
            <person name="Earl A.M."/>
            <person name="Desjardins C.A."/>
            <person name="Fitzgerald M.G."/>
            <person name="Arachchi H.M."/>
            <person name="Zeng Q."/>
            <person name="Mehta T."/>
            <person name="Griggs A."/>
            <person name="Birren B.W."/>
            <person name="Toney N.C."/>
            <person name="Carr J."/>
            <person name="Posey J."/>
            <person name="Butler W.R."/>
        </authorList>
    </citation>
    <scope>NUCLEOTIDE SEQUENCE [LARGE SCALE GENOMIC DNA]</scope>
    <source>
        <strain evidence="10">ATCC BAA-974 / DSM 45345 / CCUG 50838 / CIP 108380 / JCM 13579 / CDC 945</strain>
    </source>
</reference>
<evidence type="ECO:0000256" key="3">
    <source>
        <dbReference type="ARBA" id="ARBA00022475"/>
    </source>
</evidence>
<feature type="transmembrane region" description="Helical" evidence="7">
    <location>
        <begin position="104"/>
        <end position="127"/>
    </location>
</feature>
<dbReference type="RefSeq" id="WP_007468126.1">
    <property type="nucleotide sequence ID" value="NZ_KI391954.1"/>
</dbReference>
<dbReference type="InterPro" id="IPR050366">
    <property type="entry name" value="BP-dependent_transpt_permease"/>
</dbReference>
<evidence type="ECO:0000256" key="4">
    <source>
        <dbReference type="ARBA" id="ARBA00022692"/>
    </source>
</evidence>
<feature type="transmembrane region" description="Helical" evidence="7">
    <location>
        <begin position="272"/>
        <end position="293"/>
    </location>
</feature>
<accession>E5XMW5</accession>
<evidence type="ECO:0000256" key="7">
    <source>
        <dbReference type="RuleBase" id="RU363032"/>
    </source>
</evidence>
<comment type="subcellular location">
    <subcellularLocation>
        <location evidence="1 7">Cell membrane</location>
        <topology evidence="1 7">Multi-pass membrane protein</topology>
    </subcellularLocation>
</comment>
<organism evidence="9 10">
    <name type="scientific">Segniliparus rugosus (strain ATCC BAA-974 / DSM 45345 / CCUG 50838 / CIP 108380 / JCM 13579 / CDC 945)</name>
    <dbReference type="NCBI Taxonomy" id="679197"/>
    <lineage>
        <taxon>Bacteria</taxon>
        <taxon>Bacillati</taxon>
        <taxon>Actinomycetota</taxon>
        <taxon>Actinomycetes</taxon>
        <taxon>Mycobacteriales</taxon>
        <taxon>Segniliparaceae</taxon>
        <taxon>Segniliparus</taxon>
    </lineage>
</organism>
<evidence type="ECO:0000313" key="9">
    <source>
        <dbReference type="EMBL" id="EFV14309.1"/>
    </source>
</evidence>
<proteinExistence type="inferred from homology"/>
<keyword evidence="2 7" id="KW-0813">Transport</keyword>
<dbReference type="eggNOG" id="COG1173">
    <property type="taxonomic scope" value="Bacteria"/>
</dbReference>
<evidence type="ECO:0000313" key="10">
    <source>
        <dbReference type="Proteomes" id="UP000004816"/>
    </source>
</evidence>
<evidence type="ECO:0000256" key="2">
    <source>
        <dbReference type="ARBA" id="ARBA00022448"/>
    </source>
</evidence>
<dbReference type="STRING" id="679197.HMPREF9336_00835"/>
<dbReference type="CDD" id="cd06261">
    <property type="entry name" value="TM_PBP2"/>
    <property type="match status" value="1"/>
</dbReference>
<comment type="similarity">
    <text evidence="7">Belongs to the binding-protein-dependent transport system permease family.</text>
</comment>
<gene>
    <name evidence="9" type="ORF">HMPREF9336_00835</name>
</gene>
<dbReference type="GO" id="GO:0005886">
    <property type="term" value="C:plasma membrane"/>
    <property type="evidence" value="ECO:0007669"/>
    <property type="project" value="UniProtKB-SubCell"/>
</dbReference>
<evidence type="ECO:0000256" key="1">
    <source>
        <dbReference type="ARBA" id="ARBA00004651"/>
    </source>
</evidence>
<feature type="domain" description="ABC transmembrane type-1" evidence="8">
    <location>
        <begin position="100"/>
        <end position="294"/>
    </location>
</feature>
<evidence type="ECO:0000256" key="5">
    <source>
        <dbReference type="ARBA" id="ARBA00022989"/>
    </source>
</evidence>
<dbReference type="PANTHER" id="PTHR43386:SF6">
    <property type="entry name" value="ABC TRANSPORTER PERMEASE PROTEIN"/>
    <property type="match status" value="1"/>
</dbReference>
<dbReference type="InterPro" id="IPR035906">
    <property type="entry name" value="MetI-like_sf"/>
</dbReference>
<feature type="transmembrane region" description="Helical" evidence="7">
    <location>
        <begin position="218"/>
        <end position="245"/>
    </location>
</feature>
<dbReference type="OrthoDB" id="9812701at2"/>
<evidence type="ECO:0000256" key="6">
    <source>
        <dbReference type="ARBA" id="ARBA00023136"/>
    </source>
</evidence>
<keyword evidence="6 7" id="KW-0472">Membrane</keyword>
<dbReference type="GO" id="GO:0055085">
    <property type="term" value="P:transmembrane transport"/>
    <property type="evidence" value="ECO:0007669"/>
    <property type="project" value="InterPro"/>
</dbReference>
<dbReference type="EMBL" id="ACZI02000003">
    <property type="protein sequence ID" value="EFV14309.1"/>
    <property type="molecule type" value="Genomic_DNA"/>
</dbReference>
<keyword evidence="5 7" id="KW-1133">Transmembrane helix</keyword>
<keyword evidence="10" id="KW-1185">Reference proteome</keyword>
<keyword evidence="3" id="KW-1003">Cell membrane</keyword>
<dbReference type="InterPro" id="IPR000515">
    <property type="entry name" value="MetI-like"/>
</dbReference>
<dbReference type="SUPFAM" id="SSF161098">
    <property type="entry name" value="MetI-like"/>
    <property type="match status" value="1"/>
</dbReference>
<evidence type="ECO:0000259" key="8">
    <source>
        <dbReference type="PROSITE" id="PS50928"/>
    </source>
</evidence>
<dbReference type="PANTHER" id="PTHR43386">
    <property type="entry name" value="OLIGOPEPTIDE TRANSPORT SYSTEM PERMEASE PROTEIN APPC"/>
    <property type="match status" value="1"/>
</dbReference>
<dbReference type="Proteomes" id="UP000004816">
    <property type="component" value="Unassembled WGS sequence"/>
</dbReference>
<name>E5XMW5_SEGRC</name>
<feature type="transmembrane region" description="Helical" evidence="7">
    <location>
        <begin position="40"/>
        <end position="60"/>
    </location>
</feature>
<dbReference type="HOGENOM" id="CLU_028518_1_4_11"/>
<dbReference type="Gene3D" id="1.10.3720.10">
    <property type="entry name" value="MetI-like"/>
    <property type="match status" value="1"/>
</dbReference>
<keyword evidence="4 7" id="KW-0812">Transmembrane</keyword>
<dbReference type="Pfam" id="PF00528">
    <property type="entry name" value="BPD_transp_1"/>
    <property type="match status" value="1"/>
</dbReference>
<dbReference type="AlphaFoldDB" id="E5XMW5"/>
<sequence>MTHYVAPEDPSAAEETGQAEQRPVGFFAEAWSGLRRSAKFWIALAALVLVFLVALAPGLFTGSDPRDCDLGQSQAPPGPGHPFGFDLQGCDVFSRTVHGAGASVAVGVGTAIGVFLIGSVAGVIAGYAGGLVDSLISRAIEIFAGIPLILAAVVLLKLMPERNVWTVVVILTAFGWPQIARIARGATVEIRSRDFVTAARALGVTHPRTVLRHIVPNVLAPVIVTTTITLGVFIVAEATLSYLGIGLPPSVVSWGGDINTSQGRLLEGSPVMFYPAAALGVTVLAFILLGDALRDALDPKARRR</sequence>
<dbReference type="PROSITE" id="PS50928">
    <property type="entry name" value="ABC_TM1"/>
    <property type="match status" value="1"/>
</dbReference>
<feature type="transmembrane region" description="Helical" evidence="7">
    <location>
        <begin position="139"/>
        <end position="158"/>
    </location>
</feature>
<comment type="caution">
    <text evidence="9">The sequence shown here is derived from an EMBL/GenBank/DDBJ whole genome shotgun (WGS) entry which is preliminary data.</text>
</comment>